<gene>
    <name evidence="2" type="ORF">APLA_LOCUS9600</name>
</gene>
<dbReference type="Proteomes" id="UP000494256">
    <property type="component" value="Unassembled WGS sequence"/>
</dbReference>
<name>A0A8S1A1C9_ARCPL</name>
<accession>A0A8S1A1C9</accession>
<dbReference type="PANTHER" id="PTHR47055">
    <property type="entry name" value="DDE_TNP_1_7 DOMAIN-CONTAINING PROTEIN"/>
    <property type="match status" value="1"/>
</dbReference>
<dbReference type="Pfam" id="PF13843">
    <property type="entry name" value="DDE_Tnp_1_7"/>
    <property type="match status" value="1"/>
</dbReference>
<proteinExistence type="predicted"/>
<evidence type="ECO:0000313" key="3">
    <source>
        <dbReference type="Proteomes" id="UP000494256"/>
    </source>
</evidence>
<dbReference type="InterPro" id="IPR052638">
    <property type="entry name" value="PiggyBac_TE-derived"/>
</dbReference>
<dbReference type="PANTHER" id="PTHR47055:SF3">
    <property type="entry name" value="PHORBOL-ESTER_DAG-TYPE DOMAIN-CONTAINING PROTEIN"/>
    <property type="match status" value="1"/>
</dbReference>
<dbReference type="OrthoDB" id="243313at2759"/>
<dbReference type="AlphaFoldDB" id="A0A8S1A1C9"/>
<dbReference type="GO" id="GO:0043565">
    <property type="term" value="F:sequence-specific DNA binding"/>
    <property type="evidence" value="ECO:0007669"/>
    <property type="project" value="TreeGrafter"/>
</dbReference>
<sequence length="370" mass="42868">MNFSLSDQEVYCFIGILILSGYAPLPRRRMYWESNEDTHNILVVKSMRRNRFEEISRYFHVADNTALPENDKMAKVRPLIDMLNAKFLQYAPIEKQISIDESMVPYYGRHGCKQHIKGKPIRFGFKMWIAATRLGYCLYADPYQGRSERTETGLGRHVINKLITKVQEEFPNTDFSVYCDNSFTGLPLASDLKEKHVFLTGTVRSNRIENCPLKDAKECQKEKRGYYDYQLDETNGVCVVRWHDNSVVTLLSTEHGVQPIQTARRYSAALKSRIDVPQPHLISEYNRYMGGVDRLDANVGVYTIAMRGKKWFTPILFWLIDVAVNNATLLARQYRGDIDTLEFRRSIARTLLQNHGTEKVHPGLIRKFHS</sequence>
<dbReference type="EMBL" id="CADEBD010000311">
    <property type="protein sequence ID" value="CAB3241759.1"/>
    <property type="molecule type" value="Genomic_DNA"/>
</dbReference>
<comment type="caution">
    <text evidence="2">The sequence shown here is derived from an EMBL/GenBank/DDBJ whole genome shotgun (WGS) entry which is preliminary data.</text>
</comment>
<feature type="domain" description="PiggyBac transposable element-derived protein" evidence="1">
    <location>
        <begin position="5"/>
        <end position="327"/>
    </location>
</feature>
<reference evidence="2 3" key="1">
    <citation type="submission" date="2020-04" db="EMBL/GenBank/DDBJ databases">
        <authorList>
            <person name="Wallbank WR R."/>
            <person name="Pardo Diaz C."/>
            <person name="Kozak K."/>
            <person name="Martin S."/>
            <person name="Jiggins C."/>
            <person name="Moest M."/>
            <person name="Warren A I."/>
            <person name="Byers J.R.P. K."/>
            <person name="Montejo-Kovacevich G."/>
            <person name="Yen C E."/>
        </authorList>
    </citation>
    <scope>NUCLEOTIDE SEQUENCE [LARGE SCALE GENOMIC DNA]</scope>
</reference>
<organism evidence="2 3">
    <name type="scientific">Arctia plantaginis</name>
    <name type="common">Wood tiger moth</name>
    <name type="synonym">Phalaena plantaginis</name>
    <dbReference type="NCBI Taxonomy" id="874455"/>
    <lineage>
        <taxon>Eukaryota</taxon>
        <taxon>Metazoa</taxon>
        <taxon>Ecdysozoa</taxon>
        <taxon>Arthropoda</taxon>
        <taxon>Hexapoda</taxon>
        <taxon>Insecta</taxon>
        <taxon>Pterygota</taxon>
        <taxon>Neoptera</taxon>
        <taxon>Endopterygota</taxon>
        <taxon>Lepidoptera</taxon>
        <taxon>Glossata</taxon>
        <taxon>Ditrysia</taxon>
        <taxon>Noctuoidea</taxon>
        <taxon>Erebidae</taxon>
        <taxon>Arctiinae</taxon>
        <taxon>Arctia</taxon>
    </lineage>
</organism>
<protein>
    <recommendedName>
        <fullName evidence="1">PiggyBac transposable element-derived protein domain-containing protein</fullName>
    </recommendedName>
</protein>
<dbReference type="InterPro" id="IPR029526">
    <property type="entry name" value="PGBD"/>
</dbReference>
<evidence type="ECO:0000259" key="1">
    <source>
        <dbReference type="Pfam" id="PF13843"/>
    </source>
</evidence>
<evidence type="ECO:0000313" key="2">
    <source>
        <dbReference type="EMBL" id="CAB3241759.1"/>
    </source>
</evidence>